<evidence type="ECO:0000313" key="2">
    <source>
        <dbReference type="Proteomes" id="UP000186601"/>
    </source>
</evidence>
<keyword evidence="2" id="KW-1185">Reference proteome</keyword>
<accession>A0A2R6NMI0</accession>
<protein>
    <submittedName>
        <fullName evidence="1">Uncharacterized protein</fullName>
    </submittedName>
</protein>
<gene>
    <name evidence="1" type="ORF">PHLCEN_2v10479</name>
</gene>
<organism evidence="1 2">
    <name type="scientific">Hermanssonia centrifuga</name>
    <dbReference type="NCBI Taxonomy" id="98765"/>
    <lineage>
        <taxon>Eukaryota</taxon>
        <taxon>Fungi</taxon>
        <taxon>Dikarya</taxon>
        <taxon>Basidiomycota</taxon>
        <taxon>Agaricomycotina</taxon>
        <taxon>Agaricomycetes</taxon>
        <taxon>Polyporales</taxon>
        <taxon>Meruliaceae</taxon>
        <taxon>Hermanssonia</taxon>
    </lineage>
</organism>
<comment type="caution">
    <text evidence="1">The sequence shown here is derived from an EMBL/GenBank/DDBJ whole genome shotgun (WGS) entry which is preliminary data.</text>
</comment>
<reference evidence="1 2" key="1">
    <citation type="submission" date="2018-02" db="EMBL/GenBank/DDBJ databases">
        <title>Genome sequence of the basidiomycete white-rot fungus Phlebia centrifuga.</title>
        <authorList>
            <person name="Granchi Z."/>
            <person name="Peng M."/>
            <person name="de Vries R.P."/>
            <person name="Hilden K."/>
            <person name="Makela M.R."/>
            <person name="Grigoriev I."/>
            <person name="Riley R."/>
        </authorList>
    </citation>
    <scope>NUCLEOTIDE SEQUENCE [LARGE SCALE GENOMIC DNA]</scope>
    <source>
        <strain evidence="1 2">FBCC195</strain>
    </source>
</reference>
<proteinExistence type="predicted"/>
<sequence>MSFLGHLSLRRIATTTPFRAHLSHFRPQIRRFSVSSRRTAEESPKSDIWPALNEFKETKVFAEIQSNKELREALLDAMKVMQEEALENMFV</sequence>
<name>A0A2R6NMI0_9APHY</name>
<dbReference type="AlphaFoldDB" id="A0A2R6NMI0"/>
<dbReference type="EMBL" id="MLYV02001069">
    <property type="protein sequence ID" value="PSR73560.1"/>
    <property type="molecule type" value="Genomic_DNA"/>
</dbReference>
<evidence type="ECO:0000313" key="1">
    <source>
        <dbReference type="EMBL" id="PSR73560.1"/>
    </source>
</evidence>
<dbReference type="Proteomes" id="UP000186601">
    <property type="component" value="Unassembled WGS sequence"/>
</dbReference>